<organism evidence="2">
    <name type="scientific">Brassica cretica</name>
    <name type="common">Mustard</name>
    <dbReference type="NCBI Taxonomy" id="69181"/>
    <lineage>
        <taxon>Eukaryota</taxon>
        <taxon>Viridiplantae</taxon>
        <taxon>Streptophyta</taxon>
        <taxon>Embryophyta</taxon>
        <taxon>Tracheophyta</taxon>
        <taxon>Spermatophyta</taxon>
        <taxon>Magnoliopsida</taxon>
        <taxon>eudicotyledons</taxon>
        <taxon>Gunneridae</taxon>
        <taxon>Pentapetalae</taxon>
        <taxon>rosids</taxon>
        <taxon>malvids</taxon>
        <taxon>Brassicales</taxon>
        <taxon>Brassicaceae</taxon>
        <taxon>Brassiceae</taxon>
        <taxon>Brassica</taxon>
    </lineage>
</organism>
<name>A0A8S9LFK3_BRACR</name>
<evidence type="ECO:0000313" key="2">
    <source>
        <dbReference type="EMBL" id="KAF2604228.1"/>
    </source>
</evidence>
<dbReference type="Pfam" id="PF07734">
    <property type="entry name" value="FBA_1"/>
    <property type="match status" value="1"/>
</dbReference>
<gene>
    <name evidence="2" type="ORF">F2Q70_00028289</name>
</gene>
<proteinExistence type="predicted"/>
<evidence type="ECO:0000259" key="1">
    <source>
        <dbReference type="Pfam" id="PF07734"/>
    </source>
</evidence>
<reference evidence="2" key="1">
    <citation type="submission" date="2019-12" db="EMBL/GenBank/DDBJ databases">
        <title>Genome sequencing and annotation of Brassica cretica.</title>
        <authorList>
            <person name="Studholme D.J."/>
            <person name="Sarris P.F."/>
        </authorList>
    </citation>
    <scope>NUCLEOTIDE SEQUENCE</scope>
    <source>
        <strain evidence="2">PFS-102/07</strain>
        <tissue evidence="2">Leaf</tissue>
    </source>
</reference>
<dbReference type="InterPro" id="IPR006527">
    <property type="entry name" value="F-box-assoc_dom_typ1"/>
</dbReference>
<dbReference type="AlphaFoldDB" id="A0A8S9LFK3"/>
<sequence length="167" mass="19147">MFLTFDDDWYEKRFNLHGIHDIKDWPCIKEIGKLHSPLNLYIVNQCDGLLLCLAEGIGAKASGMGPVYIGRRPDGLNSEISTKQQIGFDFTKEKLGRCMDLPFDTDDDDNKIPYSCVKGEQLAVLFQRAFELVIWITTKIKPDAVSWSNLFKVDMKPFLASLTRRRK</sequence>
<accession>A0A8S9LFK3</accession>
<feature type="domain" description="F-box associated beta-propeller type 1" evidence="1">
    <location>
        <begin position="86"/>
        <end position="159"/>
    </location>
</feature>
<dbReference type="EMBL" id="QGKY02000094">
    <property type="protein sequence ID" value="KAF2604228.1"/>
    <property type="molecule type" value="Genomic_DNA"/>
</dbReference>
<protein>
    <recommendedName>
        <fullName evidence="1">F-box associated beta-propeller type 1 domain-containing protein</fullName>
    </recommendedName>
</protein>
<comment type="caution">
    <text evidence="2">The sequence shown here is derived from an EMBL/GenBank/DDBJ whole genome shotgun (WGS) entry which is preliminary data.</text>
</comment>